<evidence type="ECO:0000313" key="2">
    <source>
        <dbReference type="EMBL" id="CAG2203170.1"/>
    </source>
</evidence>
<evidence type="ECO:0000313" key="3">
    <source>
        <dbReference type="Proteomes" id="UP000683360"/>
    </source>
</evidence>
<name>A0A8S3R8U0_MYTED</name>
<dbReference type="EMBL" id="CAJPWZ010000915">
    <property type="protein sequence ID" value="CAG2203170.1"/>
    <property type="molecule type" value="Genomic_DNA"/>
</dbReference>
<keyword evidence="3" id="KW-1185">Reference proteome</keyword>
<gene>
    <name evidence="2" type="ORF">MEDL_17702</name>
</gene>
<organism evidence="2 3">
    <name type="scientific">Mytilus edulis</name>
    <name type="common">Blue mussel</name>
    <dbReference type="NCBI Taxonomy" id="6550"/>
    <lineage>
        <taxon>Eukaryota</taxon>
        <taxon>Metazoa</taxon>
        <taxon>Spiralia</taxon>
        <taxon>Lophotrochozoa</taxon>
        <taxon>Mollusca</taxon>
        <taxon>Bivalvia</taxon>
        <taxon>Autobranchia</taxon>
        <taxon>Pteriomorphia</taxon>
        <taxon>Mytilida</taxon>
        <taxon>Mytiloidea</taxon>
        <taxon>Mytilidae</taxon>
        <taxon>Mytilinae</taxon>
        <taxon>Mytilus</taxon>
    </lineage>
</organism>
<feature type="compositionally biased region" description="Basic and acidic residues" evidence="1">
    <location>
        <begin position="32"/>
        <end position="46"/>
    </location>
</feature>
<comment type="caution">
    <text evidence="2">The sequence shown here is derived from an EMBL/GenBank/DDBJ whole genome shotgun (WGS) entry which is preliminary data.</text>
</comment>
<protein>
    <submittedName>
        <fullName evidence="2">Uncharacterized protein</fullName>
    </submittedName>
</protein>
<sequence length="353" mass="40243">MSVDVESSRNEENTVQDEQLGTEGKARTMSQFRERVKTNTPDHHNSECASNENNIDRKENFKKATEMKQRTLFNTKASTAIPKDVKACSLSLGGKNTQIGEDEFQKERAIVTVFQFKEGTNTKTTDHYTTVPVQNTERKENFKISTKKKKRRPFCKSRQCSSMTEKPQEVKACSVSLVENNAQIEKDQCQEERAKETVSQFKEGTNTKTTEHNTAVLVQNIERKENSKIYTEMKRGPFSKSQLSSSMTAEAATAISETFKAFSVSLVENNTQIGEDKFQEERAKEKVSQVKEGAYTNTTDHNTAMLVQNIQNMDRKENSKISTEMKRRPISQSQQCSSMTGILLIFCYYIRYS</sequence>
<dbReference type="AlphaFoldDB" id="A0A8S3R8U0"/>
<evidence type="ECO:0000256" key="1">
    <source>
        <dbReference type="SAM" id="MobiDB-lite"/>
    </source>
</evidence>
<feature type="region of interest" description="Disordered" evidence="1">
    <location>
        <begin position="1"/>
        <end position="53"/>
    </location>
</feature>
<accession>A0A8S3R8U0</accession>
<proteinExistence type="predicted"/>
<reference evidence="2" key="1">
    <citation type="submission" date="2021-03" db="EMBL/GenBank/DDBJ databases">
        <authorList>
            <person name="Bekaert M."/>
        </authorList>
    </citation>
    <scope>NUCLEOTIDE SEQUENCE</scope>
</reference>
<dbReference type="Proteomes" id="UP000683360">
    <property type="component" value="Unassembled WGS sequence"/>
</dbReference>
<feature type="compositionally biased region" description="Basic and acidic residues" evidence="1">
    <location>
        <begin position="1"/>
        <end position="12"/>
    </location>
</feature>